<protein>
    <recommendedName>
        <fullName evidence="4">Ankyrin repeat protein</fullName>
    </recommendedName>
</protein>
<dbReference type="SUPFAM" id="SSF48403">
    <property type="entry name" value="Ankyrin repeat"/>
    <property type="match status" value="1"/>
</dbReference>
<proteinExistence type="predicted"/>
<evidence type="ECO:0000256" key="1">
    <source>
        <dbReference type="PROSITE-ProRule" id="PRU00023"/>
    </source>
</evidence>
<dbReference type="PANTHER" id="PTHR44207">
    <property type="entry name" value="SURFACE ANTIGEN BSPA-LIKE-RELATED"/>
    <property type="match status" value="1"/>
</dbReference>
<accession>A0AAE4BT44</accession>
<dbReference type="Pfam" id="PF12796">
    <property type="entry name" value="Ank_2"/>
    <property type="match status" value="1"/>
</dbReference>
<gene>
    <name evidence="2" type="ORF">HNQ88_002164</name>
</gene>
<reference evidence="2" key="1">
    <citation type="submission" date="2023-07" db="EMBL/GenBank/DDBJ databases">
        <title>Genomic Encyclopedia of Type Strains, Phase IV (KMG-IV): sequencing the most valuable type-strain genomes for metagenomic binning, comparative biology and taxonomic classification.</title>
        <authorList>
            <person name="Goeker M."/>
        </authorList>
    </citation>
    <scope>NUCLEOTIDE SEQUENCE</scope>
    <source>
        <strain evidence="2">DSM 26174</strain>
    </source>
</reference>
<keyword evidence="3" id="KW-1185">Reference proteome</keyword>
<organism evidence="2 3">
    <name type="scientific">Aureibacter tunicatorum</name>
    <dbReference type="NCBI Taxonomy" id="866807"/>
    <lineage>
        <taxon>Bacteria</taxon>
        <taxon>Pseudomonadati</taxon>
        <taxon>Bacteroidota</taxon>
        <taxon>Cytophagia</taxon>
        <taxon>Cytophagales</taxon>
        <taxon>Persicobacteraceae</taxon>
        <taxon>Aureibacter</taxon>
    </lineage>
</organism>
<dbReference type="Proteomes" id="UP001185092">
    <property type="component" value="Unassembled WGS sequence"/>
</dbReference>
<sequence>MIEKYLNRINSASNSSDFISIATELSWRGCAREEVKSIYFKAFNVAKNFHDYQLICDRLYYLRRNDFSFIWIDRLLKMCLKNANDLIDEKLLELKSSESDDFDWNELIKYTFYYYNLGIKDSSINMMEWLCNNLSDIYYADLLVALNSMAELNPENYTDKSKISQLISILKLTILKYTTSESILYYKGQKWYSYDDYDFDCDDINNEAKIAYKNGLEGFADLLYRVNIEELLKHESFCFKAVGLFDTGIEIAKKDLLNDEEWAINLILEAVKYSNRECLEYILSNLGKLNNVKLENLIYRLIIEKDGEIISDPKILKSCIISLSDSELKHDLLSSSIYLSLSAFQIFEILDNIKGKIGYENIYSTLNVKLKKHNDYLFALLDRYAIKGDATLEEFKKAVINTDGFNVKSEFEYNIRTYNAGKNWSLLIRSCFLGQNEIIRFLIENGADLSYTNDQGLNALIASLMNINIKKAANSIGVDKDLIFKILKSGLDINSKFYWHKKNETIAFNEAACDGYLDIIKEMYAMGVDFLQNDKGKNALLSASYTCRIDVLKFLIKIGCDATSINEYPIFRSFNSERKMNKVIEMLRKAGAKF</sequence>
<dbReference type="EMBL" id="JAVDQD010000002">
    <property type="protein sequence ID" value="MDR6239127.1"/>
    <property type="molecule type" value="Genomic_DNA"/>
</dbReference>
<dbReference type="InterPro" id="IPR002110">
    <property type="entry name" value="Ankyrin_rpt"/>
</dbReference>
<dbReference type="SMART" id="SM00248">
    <property type="entry name" value="ANK"/>
    <property type="match status" value="5"/>
</dbReference>
<comment type="caution">
    <text evidence="2">The sequence shown here is derived from an EMBL/GenBank/DDBJ whole genome shotgun (WGS) entry which is preliminary data.</text>
</comment>
<evidence type="ECO:0000313" key="3">
    <source>
        <dbReference type="Proteomes" id="UP001185092"/>
    </source>
</evidence>
<dbReference type="PANTHER" id="PTHR44207:SF1">
    <property type="entry name" value="SURFACE ANTIGEN BSPA-LIKE"/>
    <property type="match status" value="1"/>
</dbReference>
<dbReference type="InterPro" id="IPR036770">
    <property type="entry name" value="Ankyrin_rpt-contain_sf"/>
</dbReference>
<keyword evidence="1" id="KW-0040">ANK repeat</keyword>
<evidence type="ECO:0000313" key="2">
    <source>
        <dbReference type="EMBL" id="MDR6239127.1"/>
    </source>
</evidence>
<feature type="repeat" description="ANK" evidence="1">
    <location>
        <begin position="422"/>
        <end position="454"/>
    </location>
</feature>
<dbReference type="Gene3D" id="1.25.40.20">
    <property type="entry name" value="Ankyrin repeat-containing domain"/>
    <property type="match status" value="1"/>
</dbReference>
<name>A0AAE4BT44_9BACT</name>
<evidence type="ECO:0008006" key="4">
    <source>
        <dbReference type="Google" id="ProtNLM"/>
    </source>
</evidence>
<dbReference type="RefSeq" id="WP_309938670.1">
    <property type="nucleotide sequence ID" value="NZ_AP025305.1"/>
</dbReference>
<dbReference type="PROSITE" id="PS50088">
    <property type="entry name" value="ANK_REPEAT"/>
    <property type="match status" value="1"/>
</dbReference>
<dbReference type="AlphaFoldDB" id="A0AAE4BT44"/>